<evidence type="ECO:0000313" key="4">
    <source>
        <dbReference type="Proteomes" id="UP000183639"/>
    </source>
</evidence>
<dbReference type="SMART" id="SM00530">
    <property type="entry name" value="HTH_XRE"/>
    <property type="match status" value="1"/>
</dbReference>
<keyword evidence="1" id="KW-0238">DNA-binding</keyword>
<feature type="domain" description="HTH cro/C1-type" evidence="2">
    <location>
        <begin position="22"/>
        <end position="76"/>
    </location>
</feature>
<organism evidence="3 4">
    <name type="scientific">Selenomonas ruminantium</name>
    <dbReference type="NCBI Taxonomy" id="971"/>
    <lineage>
        <taxon>Bacteria</taxon>
        <taxon>Bacillati</taxon>
        <taxon>Bacillota</taxon>
        <taxon>Negativicutes</taxon>
        <taxon>Selenomonadales</taxon>
        <taxon>Selenomonadaceae</taxon>
        <taxon>Selenomonas</taxon>
    </lineage>
</organism>
<reference evidence="3 4" key="1">
    <citation type="submission" date="2016-10" db="EMBL/GenBank/DDBJ databases">
        <authorList>
            <person name="de Groot N.N."/>
        </authorList>
    </citation>
    <scope>NUCLEOTIDE SEQUENCE [LARGE SCALE GENOMIC DNA]</scope>
    <source>
        <strain evidence="3 4">Z108</strain>
    </source>
</reference>
<protein>
    <submittedName>
        <fullName evidence="3">Transcriptional regulator, contains XRE-family HTH domain</fullName>
    </submittedName>
</protein>
<dbReference type="PANTHER" id="PTHR46558:SF11">
    <property type="entry name" value="HTH-TYPE TRANSCRIPTIONAL REGULATOR XRE"/>
    <property type="match status" value="1"/>
</dbReference>
<dbReference type="InterPro" id="IPR010982">
    <property type="entry name" value="Lambda_DNA-bd_dom_sf"/>
</dbReference>
<dbReference type="SUPFAM" id="SSF47413">
    <property type="entry name" value="lambda repressor-like DNA-binding domains"/>
    <property type="match status" value="1"/>
</dbReference>
<gene>
    <name evidence="3" type="ORF">SAMN04487861_11164</name>
</gene>
<evidence type="ECO:0000313" key="3">
    <source>
        <dbReference type="EMBL" id="SFI01634.1"/>
    </source>
</evidence>
<dbReference type="Gene3D" id="1.10.260.40">
    <property type="entry name" value="lambda repressor-like DNA-binding domains"/>
    <property type="match status" value="1"/>
</dbReference>
<proteinExistence type="predicted"/>
<dbReference type="CDD" id="cd00093">
    <property type="entry name" value="HTH_XRE"/>
    <property type="match status" value="1"/>
</dbReference>
<dbReference type="PROSITE" id="PS50943">
    <property type="entry name" value="HTH_CROC1"/>
    <property type="match status" value="1"/>
</dbReference>
<dbReference type="Pfam" id="PF01381">
    <property type="entry name" value="HTH_3"/>
    <property type="match status" value="1"/>
</dbReference>
<dbReference type="InterPro" id="IPR001387">
    <property type="entry name" value="Cro/C1-type_HTH"/>
</dbReference>
<dbReference type="GO" id="GO:0003677">
    <property type="term" value="F:DNA binding"/>
    <property type="evidence" value="ECO:0007669"/>
    <property type="project" value="UniProtKB-KW"/>
</dbReference>
<dbReference type="Proteomes" id="UP000183639">
    <property type="component" value="Unassembled WGS sequence"/>
</dbReference>
<sequence>MTDKTPKVTETTSLNGTFSKRLKELREGKGLRQSDMAKLCGIAVPSYSNWEQGRALPPLAQIPVLAGFFGVSADYLLGISKQDATERLVERMQSLPEKSQRIVLALIEDMLEKK</sequence>
<dbReference type="RefSeq" id="WP_075443438.1">
    <property type="nucleotide sequence ID" value="NZ_FOQK01000011.1"/>
</dbReference>
<dbReference type="AlphaFoldDB" id="A0A1I3ERN1"/>
<name>A0A1I3ERN1_SELRU</name>
<dbReference type="PANTHER" id="PTHR46558">
    <property type="entry name" value="TRACRIPTIONAL REGULATORY PROTEIN-RELATED-RELATED"/>
    <property type="match status" value="1"/>
</dbReference>
<accession>A0A1I3ERN1</accession>
<evidence type="ECO:0000256" key="1">
    <source>
        <dbReference type="ARBA" id="ARBA00023125"/>
    </source>
</evidence>
<dbReference type="EMBL" id="FOQK01000011">
    <property type="protein sequence ID" value="SFI01634.1"/>
    <property type="molecule type" value="Genomic_DNA"/>
</dbReference>
<evidence type="ECO:0000259" key="2">
    <source>
        <dbReference type="PROSITE" id="PS50943"/>
    </source>
</evidence>